<dbReference type="AlphaFoldDB" id="A0AAV0M0V0"/>
<dbReference type="GO" id="GO:0016787">
    <property type="term" value="F:hydrolase activity"/>
    <property type="evidence" value="ECO:0007669"/>
    <property type="project" value="UniProtKB-KW"/>
</dbReference>
<feature type="compositionally biased region" description="Basic and acidic residues" evidence="7">
    <location>
        <begin position="307"/>
        <end position="351"/>
    </location>
</feature>
<evidence type="ECO:0000256" key="6">
    <source>
        <dbReference type="ARBA" id="ARBA00023242"/>
    </source>
</evidence>
<dbReference type="PANTHER" id="PTHR45821">
    <property type="entry name" value="SNF2 DOMAIN-CONTAINING PROTEIN CLASSY 2-RELATED"/>
    <property type="match status" value="1"/>
</dbReference>
<evidence type="ECO:0000256" key="7">
    <source>
        <dbReference type="SAM" id="MobiDB-lite"/>
    </source>
</evidence>
<evidence type="ECO:0000259" key="9">
    <source>
        <dbReference type="PROSITE" id="PS51194"/>
    </source>
</evidence>
<dbReference type="Gene3D" id="3.40.50.300">
    <property type="entry name" value="P-loop containing nucleotide triphosphate hydrolases"/>
    <property type="match status" value="1"/>
</dbReference>
<feature type="region of interest" description="Disordered" evidence="7">
    <location>
        <begin position="1"/>
        <end position="26"/>
    </location>
</feature>
<reference evidence="10" key="1">
    <citation type="submission" date="2022-08" db="EMBL/GenBank/DDBJ databases">
        <authorList>
            <person name="Gutierrez-Valencia J."/>
        </authorList>
    </citation>
    <scope>NUCLEOTIDE SEQUENCE</scope>
</reference>
<evidence type="ECO:0000256" key="2">
    <source>
        <dbReference type="ARBA" id="ARBA00022741"/>
    </source>
</evidence>
<organism evidence="10 11">
    <name type="scientific">Linum tenue</name>
    <dbReference type="NCBI Taxonomy" id="586396"/>
    <lineage>
        <taxon>Eukaryota</taxon>
        <taxon>Viridiplantae</taxon>
        <taxon>Streptophyta</taxon>
        <taxon>Embryophyta</taxon>
        <taxon>Tracheophyta</taxon>
        <taxon>Spermatophyta</taxon>
        <taxon>Magnoliopsida</taxon>
        <taxon>eudicotyledons</taxon>
        <taxon>Gunneridae</taxon>
        <taxon>Pentapetalae</taxon>
        <taxon>rosids</taxon>
        <taxon>fabids</taxon>
        <taxon>Malpighiales</taxon>
        <taxon>Linaceae</taxon>
        <taxon>Linum</taxon>
    </lineage>
</organism>
<dbReference type="PANTHER" id="PTHR45821:SF1">
    <property type="entry name" value="ATP-DEPENDENT HELICASE FAMILY PROTEIN-RELATED"/>
    <property type="match status" value="1"/>
</dbReference>
<dbReference type="SUPFAM" id="SSF52540">
    <property type="entry name" value="P-loop containing nucleoside triphosphate hydrolases"/>
    <property type="match status" value="2"/>
</dbReference>
<dbReference type="InterPro" id="IPR001650">
    <property type="entry name" value="Helicase_C-like"/>
</dbReference>
<dbReference type="SMART" id="SM00487">
    <property type="entry name" value="DEXDc"/>
    <property type="match status" value="1"/>
</dbReference>
<evidence type="ECO:0000259" key="8">
    <source>
        <dbReference type="PROSITE" id="PS51192"/>
    </source>
</evidence>
<proteinExistence type="predicted"/>
<dbReference type="Pfam" id="PF00176">
    <property type="entry name" value="SNF2-rel_dom"/>
    <property type="match status" value="1"/>
</dbReference>
<keyword evidence="5" id="KW-0067">ATP-binding</keyword>
<dbReference type="CDD" id="cd18793">
    <property type="entry name" value="SF2_C_SNF"/>
    <property type="match status" value="1"/>
</dbReference>
<evidence type="ECO:0000313" key="10">
    <source>
        <dbReference type="EMBL" id="CAI0439544.1"/>
    </source>
</evidence>
<name>A0AAV0M0V0_9ROSI</name>
<dbReference type="InterPro" id="IPR049730">
    <property type="entry name" value="SNF2/RAD54-like_C"/>
</dbReference>
<dbReference type="PROSITE" id="PS51194">
    <property type="entry name" value="HELICASE_CTER"/>
    <property type="match status" value="1"/>
</dbReference>
<feature type="region of interest" description="Disordered" evidence="7">
    <location>
        <begin position="293"/>
        <end position="351"/>
    </location>
</feature>
<feature type="compositionally biased region" description="Acidic residues" evidence="7">
    <location>
        <begin position="368"/>
        <end position="378"/>
    </location>
</feature>
<sequence length="1035" mass="115529">MESRRRIPLGNRPTLKTPTSATDDDSGLANFKRIMEELNAGAYGSVSDTIRDLCKRKLAEFSKRSAAKMDAAASSNVPDAKRIRGMNGLKEHHDVCCISGPAAAAHTVVILDSDEEDNGEDTANGQFQGVVQTKLEEQCFSDTEVRESIATSSPKHAVADDTAACKGDEAARTDIEPDKEKDKMNCVIPPNLCQDEKTIIDLETSDTQHADVGDYSVTSGAPAQAEETVVVLDLDENESDGSVVDMDISPLREVVLASQFGEFSAEKEVGDSIEIGILTSENLPDGTYCKENCKSGSVADETGGKGNEADRTDCKEDTAVSNGEKNDDPMLRETGPKTRADDTNHKEDSVLDTRATNKELAFWHPEDDSTQSDSDEDGLGNLWNEMAIASKFTGEPEEYPPSNLSIEDDDDDSCDHDYIHKEDIGDVCRICGFVGRDITSVIDVQFFKAKKYVRNYASSSRNAKDKTTNEEIRVQEDDVTAAAMYPHPRHQKQMKPHQEEGFKFLCSNLVSDDPGGCILAHAPGSGKTFLIISFIQSFLARYPKARPLVVLPKSILHTWRKEFEKWNVEDFPIYDFYTSKAEGRAQQLEVLKNWVDQKSVLLLGYMQLSSIICDEGTTMECTNCQNILLHQPSLLVLDEGHTPRNEGTNVLQSLVKIRTPRKIVLSGTLYQNHVQEVFNVLKIVRPSFLKLNDTPSIVKRILSKASIPTGKKVRGSGADATFYEAVEHTLQQDGDFKSKVSLIQDLREMTRKVLHYFKGDFLSELPGLVDLTVVLKLTDRQKHEVEEMKKVKCKFTRAVVGGLVWLHPKLKNLKKKLKPAATIENDAMDKLLEDLDTRDGVKTKFFLNMLALCETNNEKMVIFSQYLPPLKFLERLLTKLKGWTLGREMFMISGDSSSEQRERSVEHFNNSTNAKVFFGSIKACGEGISLVGGSRAIILDVHLNPAVTRQAIGRAFRPGQTKVVYVYRLIAGGSPEEEDYNTCFRKEAISKLWFEWHEFCGFKDFKVDCVELHKCGDMFMESPLIAADVRDLHRR</sequence>
<feature type="domain" description="Helicase C-terminal" evidence="9">
    <location>
        <begin position="827"/>
        <end position="1013"/>
    </location>
</feature>
<keyword evidence="2" id="KW-0547">Nucleotide-binding</keyword>
<dbReference type="InterPro" id="IPR044567">
    <property type="entry name" value="CLSY/DRD1"/>
</dbReference>
<dbReference type="GO" id="GO:0005634">
    <property type="term" value="C:nucleus"/>
    <property type="evidence" value="ECO:0007669"/>
    <property type="project" value="UniProtKB-SubCell"/>
</dbReference>
<comment type="caution">
    <text evidence="10">The sequence shown here is derived from an EMBL/GenBank/DDBJ whole genome shotgun (WGS) entry which is preliminary data.</text>
</comment>
<accession>A0AAV0M0V0</accession>
<dbReference type="SMART" id="SM00490">
    <property type="entry name" value="HELICc"/>
    <property type="match status" value="1"/>
</dbReference>
<evidence type="ECO:0000256" key="4">
    <source>
        <dbReference type="ARBA" id="ARBA00022806"/>
    </source>
</evidence>
<dbReference type="GO" id="GO:0004386">
    <property type="term" value="F:helicase activity"/>
    <property type="evidence" value="ECO:0007669"/>
    <property type="project" value="UniProtKB-KW"/>
</dbReference>
<feature type="region of interest" description="Disordered" evidence="7">
    <location>
        <begin position="361"/>
        <end position="380"/>
    </location>
</feature>
<gene>
    <name evidence="10" type="ORF">LITE_LOCUS26185</name>
</gene>
<feature type="domain" description="Helicase ATP-binding" evidence="8">
    <location>
        <begin position="508"/>
        <end position="687"/>
    </location>
</feature>
<dbReference type="Proteomes" id="UP001154282">
    <property type="component" value="Unassembled WGS sequence"/>
</dbReference>
<dbReference type="GO" id="GO:0080188">
    <property type="term" value="P:gene silencing by siRNA-directed DNA methylation"/>
    <property type="evidence" value="ECO:0007669"/>
    <property type="project" value="InterPro"/>
</dbReference>
<evidence type="ECO:0000256" key="1">
    <source>
        <dbReference type="ARBA" id="ARBA00004123"/>
    </source>
</evidence>
<protein>
    <submittedName>
        <fullName evidence="10">Uncharacterized protein</fullName>
    </submittedName>
</protein>
<dbReference type="Gene3D" id="3.40.50.10810">
    <property type="entry name" value="Tandem AAA-ATPase domain"/>
    <property type="match status" value="1"/>
</dbReference>
<dbReference type="GO" id="GO:0005524">
    <property type="term" value="F:ATP binding"/>
    <property type="evidence" value="ECO:0007669"/>
    <property type="project" value="UniProtKB-KW"/>
</dbReference>
<keyword evidence="3" id="KW-0378">Hydrolase</keyword>
<evidence type="ECO:0000256" key="5">
    <source>
        <dbReference type="ARBA" id="ARBA00022840"/>
    </source>
</evidence>
<dbReference type="EMBL" id="CAMGYJ010000006">
    <property type="protein sequence ID" value="CAI0439544.1"/>
    <property type="molecule type" value="Genomic_DNA"/>
</dbReference>
<dbReference type="InterPro" id="IPR014001">
    <property type="entry name" value="Helicase_ATP-bd"/>
</dbReference>
<keyword evidence="4" id="KW-0347">Helicase</keyword>
<dbReference type="PROSITE" id="PS51192">
    <property type="entry name" value="HELICASE_ATP_BIND_1"/>
    <property type="match status" value="1"/>
</dbReference>
<dbReference type="InterPro" id="IPR027417">
    <property type="entry name" value="P-loop_NTPase"/>
</dbReference>
<dbReference type="Pfam" id="PF00271">
    <property type="entry name" value="Helicase_C"/>
    <property type="match status" value="1"/>
</dbReference>
<keyword evidence="6" id="KW-0539">Nucleus</keyword>
<dbReference type="InterPro" id="IPR000330">
    <property type="entry name" value="SNF2_N"/>
</dbReference>
<evidence type="ECO:0000256" key="3">
    <source>
        <dbReference type="ARBA" id="ARBA00022801"/>
    </source>
</evidence>
<evidence type="ECO:0000313" key="11">
    <source>
        <dbReference type="Proteomes" id="UP001154282"/>
    </source>
</evidence>
<keyword evidence="11" id="KW-1185">Reference proteome</keyword>
<dbReference type="InterPro" id="IPR038718">
    <property type="entry name" value="SNF2-like_sf"/>
</dbReference>
<comment type="subcellular location">
    <subcellularLocation>
        <location evidence="1">Nucleus</location>
    </subcellularLocation>
</comment>